<name>A0A2A6RE65_9CHLR</name>
<gene>
    <name evidence="2" type="ORF">CJ255_19540</name>
</gene>
<protein>
    <recommendedName>
        <fullName evidence="1">GmrSD restriction endonucleases C-terminal domain-containing protein</fullName>
    </recommendedName>
</protein>
<dbReference type="EMBL" id="NQWI01000150">
    <property type="protein sequence ID" value="PDW01185.1"/>
    <property type="molecule type" value="Genomic_DNA"/>
</dbReference>
<feature type="domain" description="GmrSD restriction endonucleases C-terminal" evidence="1">
    <location>
        <begin position="14"/>
        <end position="60"/>
    </location>
</feature>
<dbReference type="InterPro" id="IPR011089">
    <property type="entry name" value="GmrSD_C"/>
</dbReference>
<keyword evidence="3" id="KW-1185">Reference proteome</keyword>
<accession>A0A2A6RE65</accession>
<evidence type="ECO:0000259" key="1">
    <source>
        <dbReference type="Pfam" id="PF07510"/>
    </source>
</evidence>
<organism evidence="2 3">
    <name type="scientific">Candidatus Viridilinea mediisalina</name>
    <dbReference type="NCBI Taxonomy" id="2024553"/>
    <lineage>
        <taxon>Bacteria</taxon>
        <taxon>Bacillati</taxon>
        <taxon>Chloroflexota</taxon>
        <taxon>Chloroflexia</taxon>
        <taxon>Chloroflexales</taxon>
        <taxon>Chloroflexineae</taxon>
        <taxon>Oscillochloridaceae</taxon>
        <taxon>Candidatus Viridilinea</taxon>
    </lineage>
</organism>
<proteinExistence type="predicted"/>
<comment type="caution">
    <text evidence="2">The sequence shown here is derived from an EMBL/GenBank/DDBJ whole genome shotgun (WGS) entry which is preliminary data.</text>
</comment>
<evidence type="ECO:0000313" key="2">
    <source>
        <dbReference type="EMBL" id="PDW01185.1"/>
    </source>
</evidence>
<sequence>MPESSAPDDTTMLLIGNIGNLILLDAQTNNRELTQMSFEHKKAHLIKINYPIDEYIKKQNT</sequence>
<evidence type="ECO:0000313" key="3">
    <source>
        <dbReference type="Proteomes" id="UP000220527"/>
    </source>
</evidence>
<dbReference type="AlphaFoldDB" id="A0A2A6RE65"/>
<dbReference type="Proteomes" id="UP000220527">
    <property type="component" value="Unassembled WGS sequence"/>
</dbReference>
<dbReference type="Pfam" id="PF07510">
    <property type="entry name" value="GmrSD_C"/>
    <property type="match status" value="1"/>
</dbReference>
<reference evidence="3" key="1">
    <citation type="submission" date="2017-08" db="EMBL/GenBank/DDBJ databases">
        <authorList>
            <person name="Grouzdev D.S."/>
            <person name="Gaisin V.A."/>
            <person name="Rysina M.S."/>
            <person name="Gorlenko V.M."/>
        </authorList>
    </citation>
    <scope>NUCLEOTIDE SEQUENCE [LARGE SCALE GENOMIC DNA]</scope>
    <source>
        <strain evidence="3">Kir15-3F</strain>
    </source>
</reference>
<dbReference type="RefSeq" id="WP_097645770.1">
    <property type="nucleotide sequence ID" value="NZ_NQWI01000150.1"/>
</dbReference>